<feature type="binding site" evidence="13">
    <location>
        <begin position="57"/>
        <end position="60"/>
    </location>
    <ligand>
        <name>CoA</name>
        <dbReference type="ChEBI" id="CHEBI:57287"/>
    </ligand>
</feature>
<dbReference type="AlphaFoldDB" id="A0A507CGX5"/>
<dbReference type="FunFam" id="3.40.50.261:FF:000005">
    <property type="entry name" value="Succinate--CoA ligase [ADP-forming] subunit alpha, mitochondrial"/>
    <property type="match status" value="1"/>
</dbReference>
<dbReference type="NCBIfam" id="TIGR01019">
    <property type="entry name" value="sucCoAalpha"/>
    <property type="match status" value="1"/>
</dbReference>
<comment type="subunit">
    <text evidence="15">Component of the conserved oligomeric Golgi complex.</text>
</comment>
<evidence type="ECO:0000256" key="2">
    <source>
        <dbReference type="ARBA" id="ARBA00005064"/>
    </source>
</evidence>
<dbReference type="InterPro" id="IPR036291">
    <property type="entry name" value="NAD(P)-bd_dom_sf"/>
</dbReference>
<dbReference type="Pfam" id="PF13373">
    <property type="entry name" value="Dsc3_C"/>
    <property type="match status" value="1"/>
</dbReference>
<dbReference type="SUPFAM" id="SSF52210">
    <property type="entry name" value="Succinyl-CoA synthetase domains"/>
    <property type="match status" value="1"/>
</dbReference>
<dbReference type="Pfam" id="PF00549">
    <property type="entry name" value="Ligase_CoA"/>
    <property type="match status" value="1"/>
</dbReference>
<feature type="active site" description="Tele-phosphohistidine intermediate" evidence="13">
    <location>
        <position position="293"/>
    </location>
</feature>
<protein>
    <recommendedName>
        <fullName evidence="13">Succinate--CoA ligase [ADP-forming] subunit alpha, mitochondrial</fullName>
        <ecNumber evidence="13">6.2.1.5</ecNumber>
    </recommendedName>
    <alternativeName>
        <fullName evidence="13">Succinyl-CoA synthetase subunit alpha</fullName>
        <shortName evidence="13">SCS-alpha</shortName>
    </alternativeName>
</protein>
<dbReference type="GO" id="GO:0006891">
    <property type="term" value="P:intra-Golgi vesicle-mediated transport"/>
    <property type="evidence" value="ECO:0007669"/>
    <property type="project" value="UniProtKB-UniRule"/>
</dbReference>
<dbReference type="Pfam" id="PF20653">
    <property type="entry name" value="COG6_C"/>
    <property type="match status" value="1"/>
</dbReference>
<sequence>MQPATKLLQPATRFAAGTSALLASRHRTLATAATTYDDTYPNLMIGKHTRVLVQGFTGKQGTFHAKQAIDYGTNVVGGVNPNKAGTTHLGAPVFASVQEAMDKVKPTASVIYVPPPGAGKAILEAIEAQVPLVVCITEGIPQQDMVRVNKVLKAQSKTRLIGPNCPGIIKPGECKIGIMPGHIHQKGRIGIVSRSGTLTYEAVGQTTNVGLGQTLCVGIGGDPFNGTNFVDCLRVFMDDPETQGIILIGEIGGSAEEEAADYLRHHNMTRKDPKPVVSFIAGRTAPPGRRMGHAGAIVSGGKGKAEDKVAALESVGVVVCPSPAQLGAAMKQEMIKRGLIKASTRGHVIITLRLAREGNCRSHTSSSRRESADSDIPVSICVRFASGREDLSLLMPSVNSSLSEVQEQVLRNTPAWRQKHLRFLFRGRILKATTQISELGVDVTNPENLPIFIQCAVSDASSNEAGSAEGTISRALGLDRLLEFGFSRDEVEQMRRNFHAVRGTAYHSNQGAGVAPEAQAAEEEWIDGSTNAAGANAPDAFGREPGGGDFLAGMLLGFFFGVLALLPLVLGEPNIYRSRMSVGIGVGLKGSIAMESSQAPQNKLAKTAPLARKLQRILNTSYDDAPTQDALTNLSTFYTSNTITARRTLRGDLEKRTALVNRQFLNALGAVNQQLTSIEMDVKMMNATCLEMERELEQANQATAPLMKQAQQLRAKKQRSEVRKTIVEAFLARFTLSDAQISVLTSPKDPVGPEYFDELKRLQQINDDCKALLITDHQQAGLEIMERMSSYQDLAFDKLFKWAQSECRSMNRDSPEVSPALRAAMKALKQRPVLFQTCVDEISHIRRNAIVREFLDALTRGGPGGTPRPIEVHAVDPQRYAGDMLAWLHQAAATEKEILEGLLDVHLAGCEEDGQQYEAAGESAAGIQDETLIHILDKDMEGTCRPFKVRMEQIFTSQPPVVDLYKIIKLVQFYHDVLSRTLGPEGHLTTTLADISVLGLEYLFNLLNNQASRLMRSIPVPTKELQPPSSLKEVVAQMKEILMVYEDSMHSNEEHESEILNMLSAMLDPLLQMCAMASRGLSNTESAIYMANCLQQIHNALRPHSLASGLMQSLQLQIDSNVDALVTDQYMNLLAKSGLKPIIEEIDGSDNQTPLSRKATTDAAAISQAMAQLDIFLESGAVDISADLTRLGSSKLARTIVKRGCRQLVATYGRIYAAVENPSNKYEFPSSLLGRSVGEVEVLIGANN</sequence>
<dbReference type="InterPro" id="IPR000626">
    <property type="entry name" value="Ubiquitin-like_dom"/>
</dbReference>
<evidence type="ECO:0000256" key="8">
    <source>
        <dbReference type="ARBA" id="ARBA00022927"/>
    </source>
</evidence>
<keyword evidence="9 15" id="KW-0333">Golgi apparatus</keyword>
<evidence type="ECO:0000256" key="13">
    <source>
        <dbReference type="HAMAP-Rule" id="MF_03222"/>
    </source>
</evidence>
<keyword evidence="5 13" id="KW-0816">Tricarboxylic acid cycle</keyword>
<dbReference type="InterPro" id="IPR003781">
    <property type="entry name" value="CoA-bd"/>
</dbReference>
<comment type="similarity">
    <text evidence="3 15">Belongs to the COG6 family.</text>
</comment>
<comment type="caution">
    <text evidence="17">The sequence shown here is derived from an EMBL/GenBank/DDBJ whole genome shotgun (WGS) entry which is preliminary data.</text>
</comment>
<evidence type="ECO:0000256" key="9">
    <source>
        <dbReference type="ARBA" id="ARBA00023034"/>
    </source>
</evidence>
<keyword evidence="8 15" id="KW-0653">Protein transport</keyword>
<dbReference type="InterPro" id="IPR016102">
    <property type="entry name" value="Succinyl-CoA_synth-like"/>
</dbReference>
<proteinExistence type="inferred from homology"/>
<evidence type="ECO:0000256" key="10">
    <source>
        <dbReference type="ARBA" id="ARBA00023136"/>
    </source>
</evidence>
<dbReference type="FunFam" id="3.40.50.720:FF:000002">
    <property type="entry name" value="Succinate--CoA ligase [ADP-forming] subunit alpha"/>
    <property type="match status" value="1"/>
</dbReference>
<keyword evidence="6 13" id="KW-0436">Ligase</keyword>
<evidence type="ECO:0000256" key="1">
    <source>
        <dbReference type="ARBA" id="ARBA00004395"/>
    </source>
</evidence>
<comment type="subunit">
    <text evidence="12">Heterodimer of an alpha and a beta subunit. Different beta subunits determine nucleotide specificity. Together with the ATP-specific beta subunit SUCLA2, forms an ADP-forming succinyl-CoA synthetase (A-SCS). Together with the GTP-specific beta subunit SUCLG2 forms a GDP-forming succinyl-CoA synthetase (G-SCS).</text>
</comment>
<dbReference type="VEuPathDB" id="FungiDB:SeMB42_g06606"/>
<dbReference type="InterPro" id="IPR048368">
    <property type="entry name" value="COG6_N"/>
</dbReference>
<feature type="binding site" evidence="13">
    <location>
        <position position="200"/>
    </location>
    <ligand>
        <name>substrate</name>
        <note>ligand shared with subunit beta</note>
    </ligand>
</feature>
<dbReference type="InterPro" id="IPR010490">
    <property type="entry name" value="COG6"/>
</dbReference>
<feature type="binding site" evidence="13">
    <location>
        <position position="83"/>
    </location>
    <ligand>
        <name>CoA</name>
        <dbReference type="ChEBI" id="CHEBI:57287"/>
    </ligand>
</feature>
<comment type="similarity">
    <text evidence="13 14">Belongs to the succinate/malate CoA ligase alpha subunit family.</text>
</comment>
<evidence type="ECO:0000256" key="7">
    <source>
        <dbReference type="ARBA" id="ARBA00022741"/>
    </source>
</evidence>
<dbReference type="GO" id="GO:0017119">
    <property type="term" value="C:Golgi transport complex"/>
    <property type="evidence" value="ECO:0007669"/>
    <property type="project" value="UniProtKB-UniRule"/>
</dbReference>
<reference evidence="17 18" key="1">
    <citation type="journal article" date="2019" name="Sci. Rep.">
        <title>Comparative genomics of chytrid fungi reveal insights into the obligate biotrophic and pathogenic lifestyle of Synchytrium endobioticum.</title>
        <authorList>
            <person name="van de Vossenberg B.T.L.H."/>
            <person name="Warris S."/>
            <person name="Nguyen H.D.T."/>
            <person name="van Gent-Pelzer M.P.E."/>
            <person name="Joly D.L."/>
            <person name="van de Geest H.C."/>
            <person name="Bonants P.J.M."/>
            <person name="Smith D.S."/>
            <person name="Levesque C.A."/>
            <person name="van der Lee T.A.J."/>
        </authorList>
    </citation>
    <scope>NUCLEOTIDE SEQUENCE [LARGE SCALE GENOMIC DNA]</scope>
    <source>
        <strain evidence="17 18">MB42</strain>
    </source>
</reference>
<comment type="function">
    <text evidence="11">Acts as a component of the peripheral membrane COG complex that is involved in intra-Golgi protein trafficking. COG is located at the cis-Golgi, and regulates tethering of retrograde intra-Golgi vesicles and possibly a number of other membrane trafficking events.</text>
</comment>
<gene>
    <name evidence="17" type="ORF">SeMB42_g06606</name>
</gene>
<comment type="function">
    <text evidence="13">Succinyl-CoA synthetase functions in the citric acid cycle (TCA), coupling the hydrolysis of succinyl-CoA to the synthesis of ATP and thus represents the only step of substrate-level phosphorylation in the TCA. The alpha subunit of the enzyme binds the substrates coenzyme A and phosphate, while succinate binding and nucleotide specificity is provided by the beta subunit.</text>
</comment>
<name>A0A507CGX5_9FUNG</name>
<dbReference type="GO" id="GO:0000166">
    <property type="term" value="F:nucleotide binding"/>
    <property type="evidence" value="ECO:0007669"/>
    <property type="project" value="UniProtKB-KW"/>
</dbReference>
<comment type="catalytic activity">
    <reaction evidence="13">
        <text>succinate + ATP + CoA = succinyl-CoA + ADP + phosphate</text>
        <dbReference type="Rhea" id="RHEA:17661"/>
        <dbReference type="ChEBI" id="CHEBI:30031"/>
        <dbReference type="ChEBI" id="CHEBI:30616"/>
        <dbReference type="ChEBI" id="CHEBI:43474"/>
        <dbReference type="ChEBI" id="CHEBI:57287"/>
        <dbReference type="ChEBI" id="CHEBI:57292"/>
        <dbReference type="ChEBI" id="CHEBI:456216"/>
        <dbReference type="EC" id="6.2.1.5"/>
    </reaction>
</comment>
<dbReference type="Gene3D" id="3.40.50.720">
    <property type="entry name" value="NAD(P)-binding Rossmann-like Domain"/>
    <property type="match status" value="1"/>
</dbReference>
<dbReference type="PANTHER" id="PTHR21506:SF0">
    <property type="entry name" value="CONSERVED OLIGOMERIC GOLGI COMPLEX SUBUNIT 6"/>
    <property type="match status" value="1"/>
</dbReference>
<dbReference type="GO" id="GO:0005739">
    <property type="term" value="C:mitochondrion"/>
    <property type="evidence" value="ECO:0007669"/>
    <property type="project" value="UniProtKB-SubCell"/>
</dbReference>
<dbReference type="HAMAP" id="MF_01988">
    <property type="entry name" value="Succ_CoA_alpha"/>
    <property type="match status" value="1"/>
</dbReference>
<dbReference type="InterPro" id="IPR025390">
    <property type="entry name" value="Dsc3_C"/>
</dbReference>
<dbReference type="PANTHER" id="PTHR21506">
    <property type="entry name" value="COMPONENT OF OLIGOMERIC GOLGI COMPLEX 6"/>
    <property type="match status" value="1"/>
</dbReference>
<dbReference type="SUPFAM" id="SSF51735">
    <property type="entry name" value="NAD(P)-binding Rossmann-fold domains"/>
    <property type="match status" value="1"/>
</dbReference>
<dbReference type="Pfam" id="PF02629">
    <property type="entry name" value="CoA_binding"/>
    <property type="match status" value="1"/>
</dbReference>
<dbReference type="Proteomes" id="UP000317494">
    <property type="component" value="Unassembled WGS sequence"/>
</dbReference>
<keyword evidence="18" id="KW-1185">Reference proteome</keyword>
<dbReference type="InterPro" id="IPR005811">
    <property type="entry name" value="SUCC_ACL_C"/>
</dbReference>
<dbReference type="GO" id="GO:0000139">
    <property type="term" value="C:Golgi membrane"/>
    <property type="evidence" value="ECO:0007669"/>
    <property type="project" value="UniProtKB-SubCell"/>
</dbReference>
<dbReference type="EMBL" id="QEAN01000383">
    <property type="protein sequence ID" value="TPX38668.1"/>
    <property type="molecule type" value="Genomic_DNA"/>
</dbReference>
<evidence type="ECO:0000259" key="16">
    <source>
        <dbReference type="PROSITE" id="PS50053"/>
    </source>
</evidence>
<dbReference type="InterPro" id="IPR033847">
    <property type="entry name" value="Citrt_syn/SCS-alpha_CS"/>
</dbReference>
<dbReference type="NCBIfam" id="NF004230">
    <property type="entry name" value="PRK05678.1"/>
    <property type="match status" value="1"/>
</dbReference>
<accession>A0A507CGX5</accession>
<dbReference type="STRING" id="286115.A0A507CGX5"/>
<evidence type="ECO:0000256" key="6">
    <source>
        <dbReference type="ARBA" id="ARBA00022598"/>
    </source>
</evidence>
<organism evidence="17 18">
    <name type="scientific">Synchytrium endobioticum</name>
    <dbReference type="NCBI Taxonomy" id="286115"/>
    <lineage>
        <taxon>Eukaryota</taxon>
        <taxon>Fungi</taxon>
        <taxon>Fungi incertae sedis</taxon>
        <taxon>Chytridiomycota</taxon>
        <taxon>Chytridiomycota incertae sedis</taxon>
        <taxon>Chytridiomycetes</taxon>
        <taxon>Synchytriales</taxon>
        <taxon>Synchytriaceae</taxon>
        <taxon>Synchytrium</taxon>
    </lineage>
</organism>
<evidence type="ECO:0000313" key="18">
    <source>
        <dbReference type="Proteomes" id="UP000317494"/>
    </source>
</evidence>
<keyword evidence="13" id="KW-0496">Mitochondrion</keyword>
<dbReference type="PROSITE" id="PS00399">
    <property type="entry name" value="SUCCINYL_COA_LIG_2"/>
    <property type="match status" value="1"/>
</dbReference>
<evidence type="ECO:0000256" key="5">
    <source>
        <dbReference type="ARBA" id="ARBA00022532"/>
    </source>
</evidence>
<dbReference type="UniPathway" id="UPA00223">
    <property type="reaction ID" value="UER00999"/>
</dbReference>
<comment type="function">
    <text evidence="15">Acts as component of the peripheral membrane COG complex that is involved in intra-Golgi protein trafficking. COG is located at the cis-Golgi, and regulates tethering of retrograde intra-Golgi vesicles and possibly a number of other membrane trafficking events.</text>
</comment>
<dbReference type="PROSITE" id="PS01216">
    <property type="entry name" value="SUCCINYL_COA_LIG_1"/>
    <property type="match status" value="1"/>
</dbReference>
<feature type="domain" description="Ubiquitin-like" evidence="16">
    <location>
        <begin position="378"/>
        <end position="442"/>
    </location>
</feature>
<dbReference type="Gene3D" id="3.40.50.261">
    <property type="entry name" value="Succinyl-CoA synthetase domains"/>
    <property type="match status" value="1"/>
</dbReference>
<evidence type="ECO:0000256" key="11">
    <source>
        <dbReference type="ARBA" id="ARBA00043873"/>
    </source>
</evidence>
<comment type="pathway">
    <text evidence="2 13">Carbohydrate metabolism; tricarboxylic acid cycle; succinate from succinyl-CoA (ligase route): step 1/1.</text>
</comment>
<dbReference type="EC" id="6.2.1.5" evidence="13"/>
<evidence type="ECO:0000256" key="3">
    <source>
        <dbReference type="ARBA" id="ARBA00011023"/>
    </source>
</evidence>
<dbReference type="GO" id="GO:0006099">
    <property type="term" value="P:tricarboxylic acid cycle"/>
    <property type="evidence" value="ECO:0007669"/>
    <property type="project" value="UniProtKB-UniRule"/>
</dbReference>
<dbReference type="GO" id="GO:0004775">
    <property type="term" value="F:succinate-CoA ligase (ADP-forming) activity"/>
    <property type="evidence" value="ECO:0007669"/>
    <property type="project" value="UniProtKB-UniRule"/>
</dbReference>
<dbReference type="InterPro" id="IPR005810">
    <property type="entry name" value="CoA_lig_alpha"/>
</dbReference>
<dbReference type="SMART" id="SM00881">
    <property type="entry name" value="CoA_binding"/>
    <property type="match status" value="1"/>
</dbReference>
<dbReference type="InterPro" id="IPR048369">
    <property type="entry name" value="COG6_C"/>
</dbReference>
<comment type="subcellular location">
    <subcellularLocation>
        <location evidence="1 15">Golgi apparatus membrane</location>
        <topology evidence="1 15">Peripheral membrane protein</topology>
    </subcellularLocation>
    <subcellularLocation>
        <location evidence="13">Mitochondrion</location>
    </subcellularLocation>
</comment>
<evidence type="ECO:0000256" key="4">
    <source>
        <dbReference type="ARBA" id="ARBA00022448"/>
    </source>
</evidence>
<evidence type="ECO:0000256" key="15">
    <source>
        <dbReference type="RuleBase" id="RU365075"/>
    </source>
</evidence>
<dbReference type="GO" id="GO:0015031">
    <property type="term" value="P:protein transport"/>
    <property type="evidence" value="ECO:0007669"/>
    <property type="project" value="UniProtKB-KW"/>
</dbReference>
<dbReference type="PROSITE" id="PS50053">
    <property type="entry name" value="UBIQUITIN_2"/>
    <property type="match status" value="1"/>
</dbReference>
<keyword evidence="4 15" id="KW-0813">Transport</keyword>
<dbReference type="SMART" id="SM01087">
    <property type="entry name" value="COG6"/>
    <property type="match status" value="1"/>
</dbReference>
<evidence type="ECO:0000256" key="14">
    <source>
        <dbReference type="RuleBase" id="RU000677"/>
    </source>
</evidence>
<feature type="binding site" evidence="13">
    <location>
        <begin position="136"/>
        <end position="138"/>
    </location>
    <ligand>
        <name>CoA</name>
        <dbReference type="ChEBI" id="CHEBI:57287"/>
    </ligand>
</feature>
<keyword evidence="10 15" id="KW-0472">Membrane</keyword>
<keyword evidence="7 13" id="KW-0547">Nucleotide-binding</keyword>
<evidence type="ECO:0000313" key="17">
    <source>
        <dbReference type="EMBL" id="TPX38668.1"/>
    </source>
</evidence>
<evidence type="ECO:0000256" key="12">
    <source>
        <dbReference type="ARBA" id="ARBA00061754"/>
    </source>
</evidence>
<dbReference type="InterPro" id="IPR017440">
    <property type="entry name" value="Cit_synth/succinyl-CoA_lig_AS"/>
</dbReference>
<dbReference type="Pfam" id="PF06419">
    <property type="entry name" value="COG6_N"/>
    <property type="match status" value="1"/>
</dbReference>
<dbReference type="PRINTS" id="PR01798">
    <property type="entry name" value="SCOASYNTHASE"/>
</dbReference>